<dbReference type="AlphaFoldDB" id="A0A085NIB7"/>
<accession>A0A085NIB7</accession>
<protein>
    <submittedName>
        <fullName evidence="1">Uncharacterized protein</fullName>
    </submittedName>
</protein>
<name>A0A085NIB7_9BILA</name>
<dbReference type="Proteomes" id="UP000030758">
    <property type="component" value="Unassembled WGS sequence"/>
</dbReference>
<reference evidence="1" key="1">
    <citation type="journal article" date="2014" name="Nat. Genet.">
        <title>Genome and transcriptome of the porcine whipworm Trichuris suis.</title>
        <authorList>
            <person name="Jex A.R."/>
            <person name="Nejsum P."/>
            <person name="Schwarz E.M."/>
            <person name="Hu L."/>
            <person name="Young N.D."/>
            <person name="Hall R.S."/>
            <person name="Korhonen P.K."/>
            <person name="Liao S."/>
            <person name="Thamsborg S."/>
            <person name="Xia J."/>
            <person name="Xu P."/>
            <person name="Wang S."/>
            <person name="Scheerlinck J.P."/>
            <person name="Hofmann A."/>
            <person name="Sternberg P.W."/>
            <person name="Wang J."/>
            <person name="Gasser R.B."/>
        </authorList>
    </citation>
    <scope>NUCLEOTIDE SEQUENCE [LARGE SCALE GENOMIC DNA]</scope>
    <source>
        <strain evidence="1">DCEP-RM93F</strain>
    </source>
</reference>
<dbReference type="EMBL" id="KL367497">
    <property type="protein sequence ID" value="KFD69213.1"/>
    <property type="molecule type" value="Genomic_DNA"/>
</dbReference>
<evidence type="ECO:0000313" key="1">
    <source>
        <dbReference type="EMBL" id="KFD69213.1"/>
    </source>
</evidence>
<proteinExistence type="predicted"/>
<gene>
    <name evidence="1" type="ORF">M514_18582</name>
</gene>
<organism evidence="1">
    <name type="scientific">Trichuris suis</name>
    <name type="common">pig whipworm</name>
    <dbReference type="NCBI Taxonomy" id="68888"/>
    <lineage>
        <taxon>Eukaryota</taxon>
        <taxon>Metazoa</taxon>
        <taxon>Ecdysozoa</taxon>
        <taxon>Nematoda</taxon>
        <taxon>Enoplea</taxon>
        <taxon>Dorylaimia</taxon>
        <taxon>Trichinellida</taxon>
        <taxon>Trichuridae</taxon>
        <taxon>Trichuris</taxon>
    </lineage>
</organism>
<sequence length="97" mass="11248">MLQKGIKWRTSLQQKLDAVTLQEVLDDVQFPSHFPVKVAAQFNMPAKRFASEEEMRERLSRISLDEPSVSRRSHCARMDPSTSFRTFDQMESRALSC</sequence>